<protein>
    <recommendedName>
        <fullName evidence="8">TauD/TfdA-like domain-containing protein</fullName>
    </recommendedName>
</protein>
<feature type="compositionally biased region" description="Low complexity" evidence="7">
    <location>
        <begin position="140"/>
        <end position="151"/>
    </location>
</feature>
<feature type="domain" description="TauD/TfdA-like" evidence="8">
    <location>
        <begin position="12"/>
        <end position="72"/>
    </location>
</feature>
<evidence type="ECO:0000259" key="8">
    <source>
        <dbReference type="Pfam" id="PF02668"/>
    </source>
</evidence>
<dbReference type="PANTHER" id="PTHR30468:SF10">
    <property type="entry name" value="TAUD_TFDA-LIKE DOMAIN-CONTAINING PROTEIN"/>
    <property type="match status" value="1"/>
</dbReference>
<dbReference type="SUPFAM" id="SSF51197">
    <property type="entry name" value="Clavaminate synthase-like"/>
    <property type="match status" value="1"/>
</dbReference>
<keyword evidence="6" id="KW-0408">Iron</keyword>
<dbReference type="GO" id="GO:0005737">
    <property type="term" value="C:cytoplasm"/>
    <property type="evidence" value="ECO:0007669"/>
    <property type="project" value="TreeGrafter"/>
</dbReference>
<evidence type="ECO:0000313" key="10">
    <source>
        <dbReference type="Proteomes" id="UP001321749"/>
    </source>
</evidence>
<comment type="similarity">
    <text evidence="2">Belongs to the TfdA dioxygenase family.</text>
</comment>
<keyword evidence="5" id="KW-0560">Oxidoreductase</keyword>
<comment type="caution">
    <text evidence="9">The sequence shown here is derived from an EMBL/GenBank/DDBJ whole genome shotgun (WGS) entry which is preliminary data.</text>
</comment>
<dbReference type="Proteomes" id="UP001321749">
    <property type="component" value="Unassembled WGS sequence"/>
</dbReference>
<evidence type="ECO:0000256" key="2">
    <source>
        <dbReference type="ARBA" id="ARBA00005896"/>
    </source>
</evidence>
<evidence type="ECO:0000256" key="6">
    <source>
        <dbReference type="ARBA" id="ARBA00023004"/>
    </source>
</evidence>
<evidence type="ECO:0000256" key="3">
    <source>
        <dbReference type="ARBA" id="ARBA00022723"/>
    </source>
</evidence>
<feature type="compositionally biased region" description="Gly residues" evidence="7">
    <location>
        <begin position="127"/>
        <end position="139"/>
    </location>
</feature>
<accession>A0AAV9HPF3</accession>
<feature type="region of interest" description="Disordered" evidence="7">
    <location>
        <begin position="122"/>
        <end position="151"/>
    </location>
</feature>
<comment type="cofactor">
    <cofactor evidence="1">
        <name>Fe(2+)</name>
        <dbReference type="ChEBI" id="CHEBI:29033"/>
    </cofactor>
</comment>
<dbReference type="InterPro" id="IPR042098">
    <property type="entry name" value="TauD-like_sf"/>
</dbReference>
<reference evidence="9" key="2">
    <citation type="submission" date="2023-06" db="EMBL/GenBank/DDBJ databases">
        <authorList>
            <consortium name="Lawrence Berkeley National Laboratory"/>
            <person name="Mondo S.J."/>
            <person name="Hensen N."/>
            <person name="Bonometti L."/>
            <person name="Westerberg I."/>
            <person name="Brannstrom I.O."/>
            <person name="Guillou S."/>
            <person name="Cros-Aarteil S."/>
            <person name="Calhoun S."/>
            <person name="Haridas S."/>
            <person name="Kuo A."/>
            <person name="Pangilinan J."/>
            <person name="Riley R."/>
            <person name="Labutti K."/>
            <person name="Andreopoulos B."/>
            <person name="Lipzen A."/>
            <person name="Chen C."/>
            <person name="Yanf M."/>
            <person name="Daum C."/>
            <person name="Ng V."/>
            <person name="Clum A."/>
            <person name="Steindorff A."/>
            <person name="Ohm R."/>
            <person name="Martin F."/>
            <person name="Silar P."/>
            <person name="Natvig D."/>
            <person name="Lalanne C."/>
            <person name="Gautier V."/>
            <person name="Ament-Velasquez S.L."/>
            <person name="Kruys A."/>
            <person name="Hutchinson M.I."/>
            <person name="Powell A.J."/>
            <person name="Barry K."/>
            <person name="Miller A.N."/>
            <person name="Grigoriev I.V."/>
            <person name="Debuchy R."/>
            <person name="Gladieux P."/>
            <person name="Thoren M.H."/>
            <person name="Johannesson H."/>
        </authorList>
    </citation>
    <scope>NUCLEOTIDE SEQUENCE</scope>
    <source>
        <strain evidence="9">PSN324</strain>
    </source>
</reference>
<keyword evidence="10" id="KW-1185">Reference proteome</keyword>
<sequence>MDRQNSPSASNEVNPYESEELLKKFYSMIQDNHDLQCRFRWRNPHDIAIWDNRSVFHRATFDYMDLGERSGNRAVGIGEILYFDPESKSKAEALGKEKPVKSNGAANGAINGNSSCGHRMAAEGHGAAKGGCSGGGGSGMAMASHGNAMAQ</sequence>
<reference evidence="9" key="1">
    <citation type="journal article" date="2023" name="Mol. Phylogenet. Evol.">
        <title>Genome-scale phylogeny and comparative genomics of the fungal order Sordariales.</title>
        <authorList>
            <person name="Hensen N."/>
            <person name="Bonometti L."/>
            <person name="Westerberg I."/>
            <person name="Brannstrom I.O."/>
            <person name="Guillou S."/>
            <person name="Cros-Aarteil S."/>
            <person name="Calhoun S."/>
            <person name="Haridas S."/>
            <person name="Kuo A."/>
            <person name="Mondo S."/>
            <person name="Pangilinan J."/>
            <person name="Riley R."/>
            <person name="LaButti K."/>
            <person name="Andreopoulos B."/>
            <person name="Lipzen A."/>
            <person name="Chen C."/>
            <person name="Yan M."/>
            <person name="Daum C."/>
            <person name="Ng V."/>
            <person name="Clum A."/>
            <person name="Steindorff A."/>
            <person name="Ohm R.A."/>
            <person name="Martin F."/>
            <person name="Silar P."/>
            <person name="Natvig D.O."/>
            <person name="Lalanne C."/>
            <person name="Gautier V."/>
            <person name="Ament-Velasquez S.L."/>
            <person name="Kruys A."/>
            <person name="Hutchinson M.I."/>
            <person name="Powell A.J."/>
            <person name="Barry K."/>
            <person name="Miller A.N."/>
            <person name="Grigoriev I.V."/>
            <person name="Debuchy R."/>
            <person name="Gladieux P."/>
            <person name="Hiltunen Thoren M."/>
            <person name="Johannesson H."/>
        </authorList>
    </citation>
    <scope>NUCLEOTIDE SEQUENCE</scope>
    <source>
        <strain evidence="9">PSN324</strain>
    </source>
</reference>
<dbReference type="AlphaFoldDB" id="A0AAV9HPF3"/>
<evidence type="ECO:0000256" key="7">
    <source>
        <dbReference type="SAM" id="MobiDB-lite"/>
    </source>
</evidence>
<keyword evidence="3" id="KW-0479">Metal-binding</keyword>
<dbReference type="PANTHER" id="PTHR30468">
    <property type="entry name" value="ALPHA-KETOGLUTARATE-DEPENDENT SULFONATE DIOXYGENASE"/>
    <property type="match status" value="1"/>
</dbReference>
<name>A0AAV9HPF3_9PEZI</name>
<dbReference type="InterPro" id="IPR051323">
    <property type="entry name" value="AtsK-like"/>
</dbReference>
<evidence type="ECO:0000256" key="4">
    <source>
        <dbReference type="ARBA" id="ARBA00022964"/>
    </source>
</evidence>
<evidence type="ECO:0000313" key="9">
    <source>
        <dbReference type="EMBL" id="KAK4461317.1"/>
    </source>
</evidence>
<dbReference type="GO" id="GO:0046872">
    <property type="term" value="F:metal ion binding"/>
    <property type="evidence" value="ECO:0007669"/>
    <property type="project" value="UniProtKB-KW"/>
</dbReference>
<dbReference type="EMBL" id="MU864993">
    <property type="protein sequence ID" value="KAK4461317.1"/>
    <property type="molecule type" value="Genomic_DNA"/>
</dbReference>
<organism evidence="9 10">
    <name type="scientific">Cladorrhinum samala</name>
    <dbReference type="NCBI Taxonomy" id="585594"/>
    <lineage>
        <taxon>Eukaryota</taxon>
        <taxon>Fungi</taxon>
        <taxon>Dikarya</taxon>
        <taxon>Ascomycota</taxon>
        <taxon>Pezizomycotina</taxon>
        <taxon>Sordariomycetes</taxon>
        <taxon>Sordariomycetidae</taxon>
        <taxon>Sordariales</taxon>
        <taxon>Podosporaceae</taxon>
        <taxon>Cladorrhinum</taxon>
    </lineage>
</organism>
<dbReference type="Gene3D" id="3.60.130.10">
    <property type="entry name" value="Clavaminate synthase-like"/>
    <property type="match status" value="1"/>
</dbReference>
<dbReference type="Pfam" id="PF02668">
    <property type="entry name" value="TauD"/>
    <property type="match status" value="1"/>
</dbReference>
<proteinExistence type="inferred from homology"/>
<dbReference type="GO" id="GO:0016706">
    <property type="term" value="F:2-oxoglutarate-dependent dioxygenase activity"/>
    <property type="evidence" value="ECO:0007669"/>
    <property type="project" value="TreeGrafter"/>
</dbReference>
<dbReference type="InterPro" id="IPR003819">
    <property type="entry name" value="TauD/TfdA-like"/>
</dbReference>
<evidence type="ECO:0000256" key="1">
    <source>
        <dbReference type="ARBA" id="ARBA00001954"/>
    </source>
</evidence>
<keyword evidence="4" id="KW-0223">Dioxygenase</keyword>
<gene>
    <name evidence="9" type="ORF">QBC42DRAFT_252593</name>
</gene>
<evidence type="ECO:0000256" key="5">
    <source>
        <dbReference type="ARBA" id="ARBA00023002"/>
    </source>
</evidence>